<dbReference type="EMBL" id="CP001344">
    <property type="protein sequence ID" value="ACL44644.1"/>
    <property type="molecule type" value="Genomic_DNA"/>
</dbReference>
<name>B8HW65_CYAP4</name>
<accession>B8HW65</accession>
<dbReference type="HOGENOM" id="CLU_2536973_0_0_3"/>
<sequence>MLKISKLYLIVLSVASLYLLSYAIARVTVFHTVENYTGVEGKGKPRQDYIAKKDRPAGEGWEYQFYLPVIKLEEGIVNFFHNI</sequence>
<dbReference type="OrthoDB" id="574627at2"/>
<proteinExistence type="predicted"/>
<protein>
    <submittedName>
        <fullName evidence="1">Uncharacterized protein</fullName>
    </submittedName>
</protein>
<dbReference type="eggNOG" id="ENOG502ZDM9">
    <property type="taxonomic scope" value="Bacteria"/>
</dbReference>
<organism evidence="1">
    <name type="scientific">Cyanothece sp. (strain PCC 7425 / ATCC 29141)</name>
    <dbReference type="NCBI Taxonomy" id="395961"/>
    <lineage>
        <taxon>Bacteria</taxon>
        <taxon>Bacillati</taxon>
        <taxon>Cyanobacteriota</taxon>
        <taxon>Cyanophyceae</taxon>
        <taxon>Gomontiellales</taxon>
        <taxon>Cyanothecaceae</taxon>
        <taxon>Cyanothece</taxon>
    </lineage>
</organism>
<dbReference type="AlphaFoldDB" id="B8HW65"/>
<dbReference type="KEGG" id="cyn:Cyan7425_2285"/>
<gene>
    <name evidence="1" type="ordered locus">Cyan7425_2285</name>
</gene>
<reference evidence="1" key="1">
    <citation type="submission" date="2009-01" db="EMBL/GenBank/DDBJ databases">
        <title>Complete sequence of chromosome Cyanothece sp. PCC 7425.</title>
        <authorList>
            <consortium name="US DOE Joint Genome Institute"/>
            <person name="Lucas S."/>
            <person name="Copeland A."/>
            <person name="Lapidus A."/>
            <person name="Glavina del Rio T."/>
            <person name="Dalin E."/>
            <person name="Tice H."/>
            <person name="Bruce D."/>
            <person name="Goodwin L."/>
            <person name="Pitluck S."/>
            <person name="Sims D."/>
            <person name="Meineke L."/>
            <person name="Brettin T."/>
            <person name="Detter J.C."/>
            <person name="Han C."/>
            <person name="Larimer F."/>
            <person name="Land M."/>
            <person name="Hauser L."/>
            <person name="Kyrpides N."/>
            <person name="Ovchinnikova G."/>
            <person name="Liberton M."/>
            <person name="Stoeckel J."/>
            <person name="Banerjee A."/>
            <person name="Singh A."/>
            <person name="Page L."/>
            <person name="Sato H."/>
            <person name="Zhao L."/>
            <person name="Sherman L."/>
            <person name="Pakrasi H."/>
            <person name="Richardson P."/>
        </authorList>
    </citation>
    <scope>NUCLEOTIDE SEQUENCE</scope>
    <source>
        <strain evidence="1">PCC 7425</strain>
    </source>
</reference>
<dbReference type="STRING" id="395961.Cyan7425_2285"/>
<evidence type="ECO:0000313" key="1">
    <source>
        <dbReference type="EMBL" id="ACL44644.1"/>
    </source>
</evidence>